<protein>
    <submittedName>
        <fullName evidence="2">Uncharacterized protein</fullName>
    </submittedName>
</protein>
<dbReference type="AlphaFoldDB" id="A5B0Q2"/>
<organism evidence="2">
    <name type="scientific">Vitis vinifera</name>
    <name type="common">Grape</name>
    <dbReference type="NCBI Taxonomy" id="29760"/>
    <lineage>
        <taxon>Eukaryota</taxon>
        <taxon>Viridiplantae</taxon>
        <taxon>Streptophyta</taxon>
        <taxon>Embryophyta</taxon>
        <taxon>Tracheophyta</taxon>
        <taxon>Spermatophyta</taxon>
        <taxon>Magnoliopsida</taxon>
        <taxon>eudicotyledons</taxon>
        <taxon>Gunneridae</taxon>
        <taxon>Pentapetalae</taxon>
        <taxon>rosids</taxon>
        <taxon>Vitales</taxon>
        <taxon>Vitaceae</taxon>
        <taxon>Viteae</taxon>
        <taxon>Vitis</taxon>
    </lineage>
</organism>
<proteinExistence type="predicted"/>
<keyword evidence="1" id="KW-0175">Coiled coil</keyword>
<reference evidence="2" key="1">
    <citation type="journal article" date="2007" name="PLoS ONE">
        <title>The first genome sequence of an elite grapevine cultivar (Pinot noir Vitis vinifera L.): coping with a highly heterozygous genome.</title>
        <authorList>
            <person name="Velasco R."/>
            <person name="Zharkikh A."/>
            <person name="Troggio M."/>
            <person name="Cartwright D.A."/>
            <person name="Cestaro A."/>
            <person name="Pruss D."/>
            <person name="Pindo M."/>
            <person name="FitzGerald L.M."/>
            <person name="Vezzulli S."/>
            <person name="Reid J."/>
            <person name="Malacarne G."/>
            <person name="Iliev D."/>
            <person name="Coppola G."/>
            <person name="Wardell B."/>
            <person name="Micheletti D."/>
            <person name="Macalma T."/>
            <person name="Facci M."/>
            <person name="Mitchell J.T."/>
            <person name="Perazzolli M."/>
            <person name="Eldredge G."/>
            <person name="Gatto P."/>
            <person name="Oyzerski R."/>
            <person name="Moretto M."/>
            <person name="Gutin N."/>
            <person name="Stefanini M."/>
            <person name="Chen Y."/>
            <person name="Segala C."/>
            <person name="Davenport C."/>
            <person name="Dematte L."/>
            <person name="Mraz A."/>
            <person name="Battilana J."/>
            <person name="Stormo K."/>
            <person name="Costa F."/>
            <person name="Tao Q."/>
            <person name="Si-Ammour A."/>
            <person name="Harkins T."/>
            <person name="Lackey A."/>
            <person name="Perbost C."/>
            <person name="Taillon B."/>
            <person name="Stella A."/>
            <person name="Solovyev V."/>
            <person name="Fawcett J.A."/>
            <person name="Sterck L."/>
            <person name="Vandepoele K."/>
            <person name="Grando S.M."/>
            <person name="Toppo S."/>
            <person name="Moser C."/>
            <person name="Lanchbury J."/>
            <person name="Bogden R."/>
            <person name="Skolnick M."/>
            <person name="Sgaramella V."/>
            <person name="Bhatnagar S.K."/>
            <person name="Fontana P."/>
            <person name="Gutin A."/>
            <person name="Van de Peer Y."/>
            <person name="Salamini F."/>
            <person name="Viola R."/>
        </authorList>
    </citation>
    <scope>NUCLEOTIDE SEQUENCE</scope>
</reference>
<accession>A5B0Q2</accession>
<dbReference type="EMBL" id="AM442566">
    <property type="protein sequence ID" value="CAN82755.1"/>
    <property type="molecule type" value="Genomic_DNA"/>
</dbReference>
<name>A5B0Q2_VITVI</name>
<sequence length="121" mass="13893">MRAYIAHNIDDNEELQAKMETVEGKLVVTRQIIDEEVELLRKAEEGKEVAEAKARRLVEEKKVMEAKHKKVDEENEQLSQEIQELRVGFVVQKEELKDEVVGCLAWEDGDAARVDPFDGQT</sequence>
<feature type="coiled-coil region" evidence="1">
    <location>
        <begin position="33"/>
        <end position="88"/>
    </location>
</feature>
<evidence type="ECO:0000256" key="1">
    <source>
        <dbReference type="SAM" id="Coils"/>
    </source>
</evidence>
<evidence type="ECO:0000313" key="2">
    <source>
        <dbReference type="EMBL" id="CAN82755.1"/>
    </source>
</evidence>
<gene>
    <name evidence="2" type="ORF">VITISV_016013</name>
</gene>